<dbReference type="InterPro" id="IPR001129">
    <property type="entry name" value="Membr-assoc_MAPEG"/>
</dbReference>
<dbReference type="SUPFAM" id="SSF161084">
    <property type="entry name" value="MAPEG domain-like"/>
    <property type="match status" value="1"/>
</dbReference>
<evidence type="ECO:0000256" key="1">
    <source>
        <dbReference type="ARBA" id="ARBA00004370"/>
    </source>
</evidence>
<evidence type="ECO:0000313" key="6">
    <source>
        <dbReference type="EMBL" id="GGB66969.1"/>
    </source>
</evidence>
<dbReference type="Pfam" id="PF01124">
    <property type="entry name" value="MAPEG"/>
    <property type="match status" value="1"/>
</dbReference>
<accession>A0ABQ1JH25</accession>
<evidence type="ECO:0000256" key="4">
    <source>
        <dbReference type="ARBA" id="ARBA00023136"/>
    </source>
</evidence>
<dbReference type="RefSeq" id="WP_084394665.1">
    <property type="nucleotide sequence ID" value="NZ_BMKF01000001.1"/>
</dbReference>
<organism evidence="6 7">
    <name type="scientific">Henriciella pelagia</name>
    <dbReference type="NCBI Taxonomy" id="1977912"/>
    <lineage>
        <taxon>Bacteria</taxon>
        <taxon>Pseudomonadati</taxon>
        <taxon>Pseudomonadota</taxon>
        <taxon>Alphaproteobacteria</taxon>
        <taxon>Hyphomonadales</taxon>
        <taxon>Hyphomonadaceae</taxon>
        <taxon>Henriciella</taxon>
    </lineage>
</organism>
<protein>
    <submittedName>
        <fullName evidence="6">Membrane protein</fullName>
    </submittedName>
</protein>
<dbReference type="PANTHER" id="PTHR35371">
    <property type="entry name" value="INNER MEMBRANE PROTEIN"/>
    <property type="match status" value="1"/>
</dbReference>
<name>A0ABQ1JH25_9PROT</name>
<proteinExistence type="predicted"/>
<evidence type="ECO:0000313" key="7">
    <source>
        <dbReference type="Proteomes" id="UP000628854"/>
    </source>
</evidence>
<feature type="transmembrane region" description="Helical" evidence="5">
    <location>
        <begin position="110"/>
        <end position="128"/>
    </location>
</feature>
<dbReference type="EMBL" id="BMKF01000001">
    <property type="protein sequence ID" value="GGB66969.1"/>
    <property type="molecule type" value="Genomic_DNA"/>
</dbReference>
<dbReference type="Gene3D" id="1.20.120.550">
    <property type="entry name" value="Membrane associated eicosanoid/glutathione metabolism-like domain"/>
    <property type="match status" value="1"/>
</dbReference>
<keyword evidence="3 5" id="KW-1133">Transmembrane helix</keyword>
<keyword evidence="4 5" id="KW-0472">Membrane</keyword>
<dbReference type="InterPro" id="IPR023352">
    <property type="entry name" value="MAPEG-like_dom_sf"/>
</dbReference>
<keyword evidence="7" id="KW-1185">Reference proteome</keyword>
<keyword evidence="2 5" id="KW-0812">Transmembrane</keyword>
<reference evidence="7" key="1">
    <citation type="journal article" date="2019" name="Int. J. Syst. Evol. Microbiol.">
        <title>The Global Catalogue of Microorganisms (GCM) 10K type strain sequencing project: providing services to taxonomists for standard genome sequencing and annotation.</title>
        <authorList>
            <consortium name="The Broad Institute Genomics Platform"/>
            <consortium name="The Broad Institute Genome Sequencing Center for Infectious Disease"/>
            <person name="Wu L."/>
            <person name="Ma J."/>
        </authorList>
    </citation>
    <scope>NUCLEOTIDE SEQUENCE [LARGE SCALE GENOMIC DNA]</scope>
    <source>
        <strain evidence="7">CGMCC 1.15928</strain>
    </source>
</reference>
<sequence length="132" mass="14123">MSQELLYLFGSVVILIALLVAQAANTVIQNGLSYGLGPRDEPARTNLFSGRIKRAIANHIEGLVIFGFAILIVETAGLGNALTKIGAALYFWARFAYGPIYLLGVPVIRTIVWSVGLIGTVMVLYVCATAPL</sequence>
<feature type="transmembrane region" description="Helical" evidence="5">
    <location>
        <begin position="55"/>
        <end position="73"/>
    </location>
</feature>
<dbReference type="Proteomes" id="UP000628854">
    <property type="component" value="Unassembled WGS sequence"/>
</dbReference>
<evidence type="ECO:0000256" key="5">
    <source>
        <dbReference type="SAM" id="Phobius"/>
    </source>
</evidence>
<gene>
    <name evidence="6" type="ORF">GCM10011503_14730</name>
</gene>
<evidence type="ECO:0000256" key="2">
    <source>
        <dbReference type="ARBA" id="ARBA00022692"/>
    </source>
</evidence>
<comment type="caution">
    <text evidence="6">The sequence shown here is derived from an EMBL/GenBank/DDBJ whole genome shotgun (WGS) entry which is preliminary data.</text>
</comment>
<feature type="transmembrane region" description="Helical" evidence="5">
    <location>
        <begin position="85"/>
        <end position="104"/>
    </location>
</feature>
<evidence type="ECO:0000256" key="3">
    <source>
        <dbReference type="ARBA" id="ARBA00022989"/>
    </source>
</evidence>
<comment type="subcellular location">
    <subcellularLocation>
        <location evidence="1">Membrane</location>
    </subcellularLocation>
</comment>
<dbReference type="PANTHER" id="PTHR35371:SF1">
    <property type="entry name" value="BLR7753 PROTEIN"/>
    <property type="match status" value="1"/>
</dbReference>